<dbReference type="InterPro" id="IPR007310">
    <property type="entry name" value="Aerobactin_biosyn_IucA/IucC_N"/>
</dbReference>
<dbReference type="GO" id="GO:0019290">
    <property type="term" value="P:siderophore biosynthetic process"/>
    <property type="evidence" value="ECO:0007669"/>
    <property type="project" value="InterPro"/>
</dbReference>
<name>A0A0E1XCB6_STAAU</name>
<proteinExistence type="inferred from homology"/>
<protein>
    <submittedName>
        <fullName evidence="5">Siderophore biosynthesis protein, IucA/IucC family</fullName>
    </submittedName>
</protein>
<dbReference type="Pfam" id="PF06276">
    <property type="entry name" value="FhuF"/>
    <property type="match status" value="1"/>
</dbReference>
<dbReference type="Gene3D" id="1.10.510.40">
    <property type="match status" value="1"/>
</dbReference>
<comment type="similarity">
    <text evidence="2">Belongs to the IucA/IucC family.</text>
</comment>
<evidence type="ECO:0000259" key="4">
    <source>
        <dbReference type="Pfam" id="PF06276"/>
    </source>
</evidence>
<evidence type="ECO:0000256" key="2">
    <source>
        <dbReference type="ARBA" id="ARBA00007832"/>
    </source>
</evidence>
<feature type="domain" description="Aerobactin siderophore biosynthesis IucA/IucC N-terminal" evidence="3">
    <location>
        <begin position="158"/>
        <end position="384"/>
    </location>
</feature>
<comment type="caution">
    <text evidence="5">The sequence shown here is derived from an EMBL/GenBank/DDBJ whole genome shotgun (WGS) entry which is preliminary data.</text>
</comment>
<evidence type="ECO:0000313" key="5">
    <source>
        <dbReference type="EMBL" id="EFH96972.1"/>
    </source>
</evidence>
<evidence type="ECO:0000259" key="3">
    <source>
        <dbReference type="Pfam" id="PF04183"/>
    </source>
</evidence>
<dbReference type="PANTHER" id="PTHR34384">
    <property type="entry name" value="L-2,3-DIAMINOPROPANOATE--CITRATE LIGASE"/>
    <property type="match status" value="1"/>
</dbReference>
<sequence>MVYLEWAKADRNIQYRVINAIIKERIYPEQTFISQKESLIEIQYHMHVLTIEVVRKSALERYEFTGDITYLNKGETSLIMTLEGLLDVLNHDFDIPISERLREELIHSRDSLVETYKQMSHRQTLISQSFKFSRLPQDINFFSWLQHVKDSDKTDDLTYSESLVPEGHPTHPLTKTKLPLTMEEVRAYAPEFEKEIPLQIMMIEKDHVVCTAIDGNDQFIIDEIIPEYYNQIRVFLKSLGLKSEDYRAILVHPWQYDHTIGKYFEAWIAKKILIPTPFTILSKATLSFRTMSLIDKPYHVKLPVDAQATSAVRTVSTVTTVDGPKLSYALQNMLNQYPGFKVAMEPFGEYANVDKDRARQLACIIRQKPEIDGKGATVVSASLVNKNPIDQKVIVDSYLEWLNQGITKESITTFIERYSQALIPPLIAFIQNYGIALEAHMQNTVVNLGPHFDIQFLVRDLGGSRIDLETLQHRVSDIKITNDSLIADSIDAVIAKFQHAVIQNQMAELIHHFNQYDCVEEAELFNIVQQVVAHAINPTLPHANELKDILFGPTITVKALLNMRMENKVKQYLNIELDNPIKKEV</sequence>
<dbReference type="AlphaFoldDB" id="A0A0E1XCB6"/>
<dbReference type="GO" id="GO:0016881">
    <property type="term" value="F:acid-amino acid ligase activity"/>
    <property type="evidence" value="ECO:0007669"/>
    <property type="project" value="UniProtKB-ARBA"/>
</dbReference>
<dbReference type="PANTHER" id="PTHR34384:SF6">
    <property type="entry name" value="STAPHYLOFERRIN B SYNTHASE"/>
    <property type="match status" value="1"/>
</dbReference>
<organism evidence="5">
    <name type="scientific">Staphylococcus aureus subsp. aureus MN8</name>
    <dbReference type="NCBI Taxonomy" id="548470"/>
    <lineage>
        <taxon>Bacteria</taxon>
        <taxon>Bacillati</taxon>
        <taxon>Bacillota</taxon>
        <taxon>Bacilli</taxon>
        <taxon>Bacillales</taxon>
        <taxon>Staphylococcaceae</taxon>
        <taxon>Staphylococcus</taxon>
    </lineage>
</organism>
<reference evidence="5" key="1">
    <citation type="submission" date="2010-05" db="EMBL/GenBank/DDBJ databases">
        <authorList>
            <person name="Muzny D."/>
            <person name="Qin X."/>
            <person name="Buhay C."/>
            <person name="Dugan-Rocha S."/>
            <person name="Ding Y."/>
            <person name="Chen G."/>
            <person name="Hawes A."/>
            <person name="Holder M."/>
            <person name="Jhangiani S."/>
            <person name="Johnson A."/>
            <person name="Khan Z."/>
            <person name="Li Z."/>
            <person name="Liu W."/>
            <person name="Liu X."/>
            <person name="Perez L."/>
            <person name="Shen H."/>
            <person name="Wang Q."/>
            <person name="Watt J."/>
            <person name="Xi L."/>
            <person name="Xin Y."/>
            <person name="Zhou J."/>
            <person name="Deng J."/>
            <person name="Jiang H."/>
            <person name="Liu Y."/>
            <person name="Qu J."/>
            <person name="Song X.-Z."/>
            <person name="Zhang L."/>
            <person name="Villasana D."/>
            <person name="Johnson A."/>
            <person name="Liu J."/>
            <person name="Liyanage D."/>
            <person name="Lorensuhewa L."/>
            <person name="Robinson T."/>
            <person name="Song A."/>
            <person name="Song B.-B."/>
            <person name="Dinh H."/>
            <person name="Thornton R."/>
            <person name="Coyle M."/>
            <person name="Francisco L."/>
            <person name="Jackson L."/>
            <person name="Javaid M."/>
            <person name="Korchina V."/>
            <person name="Kovar C."/>
            <person name="Mata R."/>
            <person name="Mathew T."/>
            <person name="Ngo R."/>
            <person name="Nguyen L."/>
            <person name="Nguyen N."/>
            <person name="Okwuonu G."/>
            <person name="Ongeri F."/>
            <person name="Pham C."/>
            <person name="Simmons D."/>
            <person name="Wilczek-Boney K."/>
            <person name="Hale W."/>
            <person name="Jakkamsetti A."/>
            <person name="Pham P."/>
            <person name="Ruth R."/>
            <person name="San Lucas F."/>
            <person name="Warren J."/>
            <person name="Zhang J."/>
            <person name="Zhao Z."/>
            <person name="Zhou C."/>
            <person name="Zhu D."/>
            <person name="Lee S."/>
            <person name="Bess C."/>
            <person name="Blankenburg K."/>
            <person name="Forbes L."/>
            <person name="Fu Q."/>
            <person name="Gubbala S."/>
            <person name="Hirani K."/>
            <person name="Jayaseelan J.C."/>
            <person name="Lara F."/>
            <person name="Munidasa M."/>
            <person name="Palculict T."/>
            <person name="Patil S."/>
            <person name="Pu L.-L."/>
            <person name="Saada N."/>
            <person name="Tang L."/>
            <person name="Weissenberger G."/>
            <person name="Zhu Y."/>
            <person name="Hemphill L."/>
            <person name="Shang Y."/>
            <person name="Youmans B."/>
            <person name="Ayvaz T."/>
            <person name="Ross M."/>
            <person name="Santibanez J."/>
            <person name="Aqrawi P."/>
            <person name="Gross S."/>
            <person name="Joshi V."/>
            <person name="Fowler G."/>
            <person name="Nazareth L."/>
            <person name="Reid J."/>
            <person name="Worley K."/>
            <person name="Petrosino J."/>
            <person name="Highlander S."/>
            <person name="Gibbs R."/>
        </authorList>
    </citation>
    <scope>NUCLEOTIDE SEQUENCE [LARGE SCALE GENOMIC DNA]</scope>
    <source>
        <strain evidence="5">MN8</strain>
    </source>
</reference>
<dbReference type="Proteomes" id="UP000003455">
    <property type="component" value="Chromosome"/>
</dbReference>
<dbReference type="InterPro" id="IPR022770">
    <property type="entry name" value="IucA/IucC-like_C"/>
</dbReference>
<dbReference type="Pfam" id="PF04183">
    <property type="entry name" value="IucA_IucC"/>
    <property type="match status" value="1"/>
</dbReference>
<feature type="domain" description="Aerobactin siderophore biosynthesis IucA/IucC-like C-terminal" evidence="4">
    <location>
        <begin position="413"/>
        <end position="570"/>
    </location>
</feature>
<gene>
    <name evidence="5" type="ORF">HMPREF0769_10974</name>
</gene>
<evidence type="ECO:0000256" key="1">
    <source>
        <dbReference type="ARBA" id="ARBA00004924"/>
    </source>
</evidence>
<comment type="pathway">
    <text evidence="1">Siderophore biosynthesis.</text>
</comment>
<dbReference type="HOGENOM" id="CLU_018524_3_1_9"/>
<dbReference type="EMBL" id="ACJA02000001">
    <property type="protein sequence ID" value="EFH96972.1"/>
    <property type="molecule type" value="Genomic_DNA"/>
</dbReference>
<dbReference type="RefSeq" id="WP_000262632.1">
    <property type="nucleotide sequence ID" value="NZ_CM000952.1"/>
</dbReference>
<dbReference type="InterPro" id="IPR037455">
    <property type="entry name" value="LucA/IucC-like"/>
</dbReference>
<accession>A0A0E1XCB6</accession>